<dbReference type="Gene3D" id="3.40.50.1820">
    <property type="entry name" value="alpha/beta hydrolase"/>
    <property type="match status" value="1"/>
</dbReference>
<evidence type="ECO:0000259" key="5">
    <source>
        <dbReference type="Pfam" id="PF08386"/>
    </source>
</evidence>
<name>A0A022L0P4_9MICO</name>
<dbReference type="PANTHER" id="PTHR43248:SF29">
    <property type="entry name" value="TRIPEPTIDYL AMINOPEPTIDASE"/>
    <property type="match status" value="1"/>
</dbReference>
<dbReference type="GO" id="GO:0016787">
    <property type="term" value="F:hydrolase activity"/>
    <property type="evidence" value="ECO:0007669"/>
    <property type="project" value="UniProtKB-KW"/>
</dbReference>
<comment type="caution">
    <text evidence="6">The sequence shown here is derived from an EMBL/GenBank/DDBJ whole genome shotgun (WGS) entry which is preliminary data.</text>
</comment>
<dbReference type="STRING" id="1249481.D641_0100445"/>
<sequence>MRLGSTPRRSPAHRPPTRRPLARLSAVAAAAVLVVAGCVPQEGQGPGETPSTGQSDNGGAGSGDGTTDGTSGDGQELATLGTSAAKDLPTDPAEDPAYAAYYEQDITWGPCDDVEGGSELECGTLTVPMVWNDPGAGDIDLAVARHAASGNRTGSLILNPGGPGGSGVDFTASAPFLFSRPVVDAYDIIGFDPRGVARSAGIQCLSDEETDEYLAGTGDMGTEDPLEEGLAWMKRIAEGCQQDSGELLPYLDTYSAARDMDVLRAAVDSEQLDYFGYSYGTYLGATYADLYPERVGKFVLDAALDPSSTLDEISAGQAEGFELATDAFLEDCLAQGDSCPFKGEPAEANQQLQNFFDSIEAQPLETSDPQRPLTVSLAQSAVLLLMYEDGLWQVGRDALAQGMQGDGSALLQIADLSSERQPDGSYKGNGMFAINAINCLDHPGIADQEWQAKEAERLAAEYPTFGPSMGYGATMCAQWPVPPLREPAPISAEGAGPIVVIGTTGDPATPYRWSQSLAEQLDDAVLLTFEGNGHTAYGRSGGCIEEAVDAYLLEGTTPQDGLTCSSGG</sequence>
<evidence type="ECO:0000256" key="3">
    <source>
        <dbReference type="ARBA" id="ARBA00022801"/>
    </source>
</evidence>
<dbReference type="InterPro" id="IPR013595">
    <property type="entry name" value="Pept_S33_TAP-like_C"/>
</dbReference>
<dbReference type="InterPro" id="IPR029058">
    <property type="entry name" value="AB_hydrolase_fold"/>
</dbReference>
<comment type="similarity">
    <text evidence="1">Belongs to the peptidase S33 family.</text>
</comment>
<dbReference type="PANTHER" id="PTHR43248">
    <property type="entry name" value="2-SUCCINYL-6-HYDROXY-2,4-CYCLOHEXADIENE-1-CARBOXYLATE SYNTHASE"/>
    <property type="match status" value="1"/>
</dbReference>
<keyword evidence="2" id="KW-0732">Signal</keyword>
<feature type="region of interest" description="Disordered" evidence="4">
    <location>
        <begin position="40"/>
        <end position="77"/>
    </location>
</feature>
<feature type="compositionally biased region" description="Basic residues" evidence="4">
    <location>
        <begin position="10"/>
        <end position="21"/>
    </location>
</feature>
<keyword evidence="7" id="KW-1185">Reference proteome</keyword>
<protein>
    <submittedName>
        <fullName evidence="6">Alpha/beta hydrolase</fullName>
    </submittedName>
</protein>
<keyword evidence="3 6" id="KW-0378">Hydrolase</keyword>
<evidence type="ECO:0000313" key="7">
    <source>
        <dbReference type="Proteomes" id="UP000019754"/>
    </source>
</evidence>
<dbReference type="Proteomes" id="UP000019754">
    <property type="component" value="Unassembled WGS sequence"/>
</dbReference>
<evidence type="ECO:0000256" key="4">
    <source>
        <dbReference type="SAM" id="MobiDB-lite"/>
    </source>
</evidence>
<accession>A0A022L0P4</accession>
<dbReference type="SUPFAM" id="SSF53474">
    <property type="entry name" value="alpha/beta-Hydrolases"/>
    <property type="match status" value="1"/>
</dbReference>
<reference evidence="6 7" key="1">
    <citation type="journal article" date="2013" name="Genome Announc.">
        <title>Draft genome sequence of an Actinobacterium, Brachybacterium muris strain UCD-AY4.</title>
        <authorList>
            <person name="Lo J.R."/>
            <person name="Lang J.M."/>
            <person name="Darling A.E."/>
            <person name="Eisen J.A."/>
            <person name="Coil D.A."/>
        </authorList>
    </citation>
    <scope>NUCLEOTIDE SEQUENCE [LARGE SCALE GENOMIC DNA]</scope>
    <source>
        <strain evidence="6 7">UCD-AY4</strain>
    </source>
</reference>
<dbReference type="InterPro" id="IPR051601">
    <property type="entry name" value="Serine_prot/Carboxylest_S33"/>
</dbReference>
<evidence type="ECO:0000313" key="6">
    <source>
        <dbReference type="EMBL" id="EYT50982.1"/>
    </source>
</evidence>
<feature type="domain" description="Peptidase S33 tripeptidyl aminopeptidase-like C-terminal" evidence="5">
    <location>
        <begin position="462"/>
        <end position="564"/>
    </location>
</feature>
<feature type="compositionally biased region" description="Gly residues" evidence="4">
    <location>
        <begin position="56"/>
        <end position="66"/>
    </location>
</feature>
<feature type="region of interest" description="Disordered" evidence="4">
    <location>
        <begin position="1"/>
        <end position="23"/>
    </location>
</feature>
<dbReference type="RefSeq" id="WP_017824403.1">
    <property type="nucleotide sequence ID" value="NZ_KB403091.1"/>
</dbReference>
<dbReference type="OrthoDB" id="3252468at2"/>
<dbReference type="HOGENOM" id="CLU_013364_3_1_11"/>
<dbReference type="Pfam" id="PF08386">
    <property type="entry name" value="Abhydrolase_4"/>
    <property type="match status" value="1"/>
</dbReference>
<dbReference type="AlphaFoldDB" id="A0A022L0P4"/>
<organism evidence="6 7">
    <name type="scientific">Brachybacterium muris UCD-AY4</name>
    <dbReference type="NCBI Taxonomy" id="1249481"/>
    <lineage>
        <taxon>Bacteria</taxon>
        <taxon>Bacillati</taxon>
        <taxon>Actinomycetota</taxon>
        <taxon>Actinomycetes</taxon>
        <taxon>Micrococcales</taxon>
        <taxon>Dermabacteraceae</taxon>
        <taxon>Brachybacterium</taxon>
    </lineage>
</organism>
<evidence type="ECO:0000256" key="2">
    <source>
        <dbReference type="ARBA" id="ARBA00022729"/>
    </source>
</evidence>
<evidence type="ECO:0000256" key="1">
    <source>
        <dbReference type="ARBA" id="ARBA00010088"/>
    </source>
</evidence>
<proteinExistence type="inferred from homology"/>
<dbReference type="EMBL" id="AORC01000002">
    <property type="protein sequence ID" value="EYT50982.1"/>
    <property type="molecule type" value="Genomic_DNA"/>
</dbReference>
<gene>
    <name evidence="6" type="ORF">D641_0100445</name>
</gene>